<sequence>MSLQRRAYFNQISRILRPKPNRKWLLGWRSIRFENTISLHIFTVCWLLFWSVLHVFFALFLFYLRIYNTTIPHSSSSNSTIIAAQSLAGVKKSDDGFFDMFRDKKVMFEKPDADQFMLGTGLSIALLFGIISANAIPVIRKKFFELFYVTHHFFLLAIVAYVFHCKGLKLSWAIPIGIYLVDRLYRIAVKRRVSSVTARRWSKGIIELRIPITPKQLKKYLFERDIFGKYIYLNCRALSMIQWHPFDVASTIDDGYISVYISVNSGWSLKLSKKIFGTDRIKDSRLKYSSNEKFSSCESPPTSSALQSATSTSELEEYNRASKQTYKEIDNISIEYKLEEDILSNRTNKFINYGSKDLIISGINDSMTKYVIENNVAMLVCGGTGLAPMISIVKYFIRNIGDKKKIKHLKHVYLVWSTREYSSFFIMEETISEIISRDLQSLVKIFIHYTGDDKLLSPRLNAQHVFHTLPAIVSTFVRIIPGRQDVYSLIEAATTENPGCTYGLASVGSKSLVKNARRTTNAWNRSFPFMLKVNYYEGKHLNSNTIPIGFNYFMIYL</sequence>
<accession>A0A2T9ZDF2</accession>
<dbReference type="InterPro" id="IPR039261">
    <property type="entry name" value="FNR_nucleotide-bd"/>
</dbReference>
<feature type="transmembrane region" description="Helical" evidence="4">
    <location>
        <begin position="143"/>
        <end position="163"/>
    </location>
</feature>
<feature type="transmembrane region" description="Helical" evidence="4">
    <location>
        <begin position="116"/>
        <end position="136"/>
    </location>
</feature>
<evidence type="ECO:0000256" key="4">
    <source>
        <dbReference type="SAM" id="Phobius"/>
    </source>
</evidence>
<dbReference type="OrthoDB" id="167398at2759"/>
<dbReference type="EMBL" id="MBFS01000390">
    <property type="protein sequence ID" value="PVV02605.1"/>
    <property type="molecule type" value="Genomic_DNA"/>
</dbReference>
<feature type="transmembrane region" description="Helical" evidence="4">
    <location>
        <begin position="39"/>
        <end position="64"/>
    </location>
</feature>
<feature type="region of interest" description="Disordered" evidence="3">
    <location>
        <begin position="292"/>
        <end position="311"/>
    </location>
</feature>
<keyword evidence="1" id="KW-0249">Electron transport</keyword>
<keyword evidence="1" id="KW-0813">Transport</keyword>
<dbReference type="Pfam" id="PF08022">
    <property type="entry name" value="FAD_binding_8"/>
    <property type="match status" value="1"/>
</dbReference>
<dbReference type="InterPro" id="IPR013121">
    <property type="entry name" value="Fe_red_NAD-bd_6"/>
</dbReference>
<feature type="domain" description="FAD-binding 8" evidence="5">
    <location>
        <begin position="227"/>
        <end position="278"/>
    </location>
</feature>
<dbReference type="STRING" id="133381.A0A2T9ZDF2"/>
<gene>
    <name evidence="7" type="ORF">BB560_002937</name>
</gene>
<protein>
    <recommendedName>
        <fullName evidence="9">FAD-binding FR-type domain-containing protein</fullName>
    </recommendedName>
</protein>
<dbReference type="PANTHER" id="PTHR11972:SF153">
    <property type="entry name" value="SUPEROXIDE-GENERATING NADPH OXIDASE HEAVY CHAIN SUBUNIT A"/>
    <property type="match status" value="1"/>
</dbReference>
<dbReference type="GO" id="GO:0016491">
    <property type="term" value="F:oxidoreductase activity"/>
    <property type="evidence" value="ECO:0007669"/>
    <property type="project" value="UniProtKB-KW"/>
</dbReference>
<dbReference type="Pfam" id="PF08030">
    <property type="entry name" value="NAD_binding_6"/>
    <property type="match status" value="1"/>
</dbReference>
<evidence type="ECO:0000256" key="1">
    <source>
        <dbReference type="ARBA" id="ARBA00022982"/>
    </source>
</evidence>
<dbReference type="SUPFAM" id="SSF52343">
    <property type="entry name" value="Ferredoxin reductase-like, C-terminal NADP-linked domain"/>
    <property type="match status" value="1"/>
</dbReference>
<proteinExistence type="predicted"/>
<feature type="compositionally biased region" description="Low complexity" evidence="3">
    <location>
        <begin position="299"/>
        <end position="311"/>
    </location>
</feature>
<keyword evidence="4" id="KW-1133">Transmembrane helix</keyword>
<evidence type="ECO:0008006" key="9">
    <source>
        <dbReference type="Google" id="ProtNLM"/>
    </source>
</evidence>
<keyword evidence="4" id="KW-0472">Membrane</keyword>
<dbReference type="AlphaFoldDB" id="A0A2T9ZDF2"/>
<evidence type="ECO:0000256" key="2">
    <source>
        <dbReference type="ARBA" id="ARBA00023002"/>
    </source>
</evidence>
<evidence type="ECO:0000313" key="8">
    <source>
        <dbReference type="Proteomes" id="UP000245609"/>
    </source>
</evidence>
<evidence type="ECO:0000259" key="6">
    <source>
        <dbReference type="Pfam" id="PF08030"/>
    </source>
</evidence>
<dbReference type="InterPro" id="IPR050369">
    <property type="entry name" value="RBOH/FRE"/>
</dbReference>
<dbReference type="Gene3D" id="3.40.50.80">
    <property type="entry name" value="Nucleotide-binding domain of ferredoxin-NADP reductase (FNR) module"/>
    <property type="match status" value="1"/>
</dbReference>
<dbReference type="GO" id="GO:0005886">
    <property type="term" value="C:plasma membrane"/>
    <property type="evidence" value="ECO:0007669"/>
    <property type="project" value="TreeGrafter"/>
</dbReference>
<comment type="caution">
    <text evidence="7">The sequence shown here is derived from an EMBL/GenBank/DDBJ whole genome shotgun (WGS) entry which is preliminary data.</text>
</comment>
<dbReference type="PANTHER" id="PTHR11972">
    <property type="entry name" value="NADPH OXIDASE"/>
    <property type="match status" value="1"/>
</dbReference>
<feature type="domain" description="Ferric reductase NAD binding" evidence="6">
    <location>
        <begin position="377"/>
        <end position="520"/>
    </location>
</feature>
<keyword evidence="8" id="KW-1185">Reference proteome</keyword>
<evidence type="ECO:0000259" key="5">
    <source>
        <dbReference type="Pfam" id="PF08022"/>
    </source>
</evidence>
<keyword evidence="4" id="KW-0812">Transmembrane</keyword>
<evidence type="ECO:0000313" key="7">
    <source>
        <dbReference type="EMBL" id="PVV02605.1"/>
    </source>
</evidence>
<name>A0A2T9ZDF2_9FUNG</name>
<organism evidence="7 8">
    <name type="scientific">Smittium megazygosporum</name>
    <dbReference type="NCBI Taxonomy" id="133381"/>
    <lineage>
        <taxon>Eukaryota</taxon>
        <taxon>Fungi</taxon>
        <taxon>Fungi incertae sedis</taxon>
        <taxon>Zoopagomycota</taxon>
        <taxon>Kickxellomycotina</taxon>
        <taxon>Harpellomycetes</taxon>
        <taxon>Harpellales</taxon>
        <taxon>Legeriomycetaceae</taxon>
        <taxon>Smittium</taxon>
    </lineage>
</organism>
<dbReference type="InterPro" id="IPR013112">
    <property type="entry name" value="FAD-bd_8"/>
</dbReference>
<dbReference type="Proteomes" id="UP000245609">
    <property type="component" value="Unassembled WGS sequence"/>
</dbReference>
<evidence type="ECO:0000256" key="3">
    <source>
        <dbReference type="SAM" id="MobiDB-lite"/>
    </source>
</evidence>
<reference evidence="7 8" key="1">
    <citation type="journal article" date="2018" name="MBio">
        <title>Comparative Genomics Reveals the Core Gene Toolbox for the Fungus-Insect Symbiosis.</title>
        <authorList>
            <person name="Wang Y."/>
            <person name="Stata M."/>
            <person name="Wang W."/>
            <person name="Stajich J.E."/>
            <person name="White M.M."/>
            <person name="Moncalvo J.M."/>
        </authorList>
    </citation>
    <scope>NUCLEOTIDE SEQUENCE [LARGE SCALE GENOMIC DNA]</scope>
    <source>
        <strain evidence="7 8">SC-DP-2</strain>
    </source>
</reference>
<keyword evidence="2" id="KW-0560">Oxidoreductase</keyword>